<comment type="caution">
    <text evidence="2">The sequence shown here is derived from an EMBL/GenBank/DDBJ whole genome shotgun (WGS) entry which is preliminary data.</text>
</comment>
<sequence length="142" mass="15106">MIRAKGCKKESSSPTRSVNRAGPALSLFAGQDTQAKLTGLTIDVIGLNELGQPAEPRILGITVPLPLPAEIPLTLYDPPCRYQVTARGTLTRETPLVASRTIDICRDSQVALSLAPFEDFLLGENPLRVPGLAKAGESIDVS</sequence>
<protein>
    <submittedName>
        <fullName evidence="2">Uncharacterized protein</fullName>
    </submittedName>
</protein>
<proteinExistence type="predicted"/>
<dbReference type="AlphaFoldDB" id="A0A2G6E9W4"/>
<reference evidence="2 3" key="1">
    <citation type="submission" date="2017-10" db="EMBL/GenBank/DDBJ databases">
        <title>Novel microbial diversity and functional potential in the marine mammal oral microbiome.</title>
        <authorList>
            <person name="Dudek N.K."/>
            <person name="Sun C.L."/>
            <person name="Burstein D."/>
            <person name="Kantor R.S."/>
            <person name="Aliaga Goltsman D.S."/>
            <person name="Bik E.M."/>
            <person name="Thomas B.C."/>
            <person name="Banfield J.F."/>
            <person name="Relman D.A."/>
        </authorList>
    </citation>
    <scope>NUCLEOTIDE SEQUENCE [LARGE SCALE GENOMIC DNA]</scope>
    <source>
        <strain evidence="2">DOLZORAL124_49_17</strain>
    </source>
</reference>
<gene>
    <name evidence="2" type="ORF">CSB45_02445</name>
</gene>
<organism evidence="2 3">
    <name type="scientific">candidate division KSB3 bacterium</name>
    <dbReference type="NCBI Taxonomy" id="2044937"/>
    <lineage>
        <taxon>Bacteria</taxon>
        <taxon>candidate division KSB3</taxon>
    </lineage>
</organism>
<feature type="region of interest" description="Disordered" evidence="1">
    <location>
        <begin position="1"/>
        <end position="20"/>
    </location>
</feature>
<dbReference type="Proteomes" id="UP000229740">
    <property type="component" value="Unassembled WGS sequence"/>
</dbReference>
<evidence type="ECO:0000313" key="2">
    <source>
        <dbReference type="EMBL" id="PID58879.1"/>
    </source>
</evidence>
<name>A0A2G6E9W4_9BACT</name>
<evidence type="ECO:0000256" key="1">
    <source>
        <dbReference type="SAM" id="MobiDB-lite"/>
    </source>
</evidence>
<evidence type="ECO:0000313" key="3">
    <source>
        <dbReference type="Proteomes" id="UP000229740"/>
    </source>
</evidence>
<accession>A0A2G6E9W4</accession>
<dbReference type="EMBL" id="PDPS01000021">
    <property type="protein sequence ID" value="PID58879.1"/>
    <property type="molecule type" value="Genomic_DNA"/>
</dbReference>